<keyword evidence="3" id="KW-1185">Reference proteome</keyword>
<organism evidence="2 3">
    <name type="scientific">Globisporangium ultimum (strain ATCC 200006 / CBS 805.95 / DAOM BR144)</name>
    <name type="common">Pythium ultimum</name>
    <dbReference type="NCBI Taxonomy" id="431595"/>
    <lineage>
        <taxon>Eukaryota</taxon>
        <taxon>Sar</taxon>
        <taxon>Stramenopiles</taxon>
        <taxon>Oomycota</taxon>
        <taxon>Peronosporomycetes</taxon>
        <taxon>Pythiales</taxon>
        <taxon>Pythiaceae</taxon>
        <taxon>Globisporangium</taxon>
    </lineage>
</organism>
<evidence type="ECO:0000313" key="3">
    <source>
        <dbReference type="Proteomes" id="UP000019132"/>
    </source>
</evidence>
<reference evidence="3" key="2">
    <citation type="submission" date="2010-04" db="EMBL/GenBank/DDBJ databases">
        <authorList>
            <person name="Buell R."/>
            <person name="Hamilton J."/>
            <person name="Hostetler J."/>
        </authorList>
    </citation>
    <scope>NUCLEOTIDE SEQUENCE [LARGE SCALE GENOMIC DNA]</scope>
    <source>
        <strain evidence="3">DAOM:BR144</strain>
    </source>
</reference>
<dbReference type="eggNOG" id="ENOG502SF1R">
    <property type="taxonomic scope" value="Eukaryota"/>
</dbReference>
<reference evidence="3" key="1">
    <citation type="journal article" date="2010" name="Genome Biol.">
        <title>Genome sequence of the necrotrophic plant pathogen Pythium ultimum reveals original pathogenicity mechanisms and effector repertoire.</title>
        <authorList>
            <person name="Levesque C.A."/>
            <person name="Brouwer H."/>
            <person name="Cano L."/>
            <person name="Hamilton J.P."/>
            <person name="Holt C."/>
            <person name="Huitema E."/>
            <person name="Raffaele S."/>
            <person name="Robideau G.P."/>
            <person name="Thines M."/>
            <person name="Win J."/>
            <person name="Zerillo M.M."/>
            <person name="Beakes G.W."/>
            <person name="Boore J.L."/>
            <person name="Busam D."/>
            <person name="Dumas B."/>
            <person name="Ferriera S."/>
            <person name="Fuerstenberg S.I."/>
            <person name="Gachon C.M."/>
            <person name="Gaulin E."/>
            <person name="Govers F."/>
            <person name="Grenville-Briggs L."/>
            <person name="Horner N."/>
            <person name="Hostetler J."/>
            <person name="Jiang R.H."/>
            <person name="Johnson J."/>
            <person name="Krajaejun T."/>
            <person name="Lin H."/>
            <person name="Meijer H.J."/>
            <person name="Moore B."/>
            <person name="Morris P."/>
            <person name="Phuntmart V."/>
            <person name="Puiu D."/>
            <person name="Shetty J."/>
            <person name="Stajich J.E."/>
            <person name="Tripathy S."/>
            <person name="Wawra S."/>
            <person name="van West P."/>
            <person name="Whitty B.R."/>
            <person name="Coutinho P.M."/>
            <person name="Henrissat B."/>
            <person name="Martin F."/>
            <person name="Thomas P.D."/>
            <person name="Tyler B.M."/>
            <person name="De Vries R.P."/>
            <person name="Kamoun S."/>
            <person name="Yandell M."/>
            <person name="Tisserat N."/>
            <person name="Buell C.R."/>
        </authorList>
    </citation>
    <scope>NUCLEOTIDE SEQUENCE</scope>
    <source>
        <strain evidence="3">DAOM:BR144</strain>
    </source>
</reference>
<protein>
    <submittedName>
        <fullName evidence="2">Uncharacterized protein</fullName>
    </submittedName>
</protein>
<proteinExistence type="predicted"/>
<dbReference type="VEuPathDB" id="FungiDB:PYU1_G011611"/>
<reference evidence="2" key="3">
    <citation type="submission" date="2015-02" db="UniProtKB">
        <authorList>
            <consortium name="EnsemblProtists"/>
        </authorList>
    </citation>
    <scope>IDENTIFICATION</scope>
    <source>
        <strain evidence="2">DAOM BR144</strain>
    </source>
</reference>
<dbReference type="AlphaFoldDB" id="K3X338"/>
<accession>K3X338</accession>
<name>K3X338_GLOUD</name>
<sequence length="101" mass="11433">METPGPEIQSEPELQSYVTPPISMPNDYRLQDRRGGMIVAGRLVLFTNAAFKRKLRHISDLDAIPEDQPAYVYDSRLDVYLSNRATELDEIAGIAPLSQWI</sequence>
<dbReference type="InParanoid" id="K3X338"/>
<dbReference type="EMBL" id="GL376611">
    <property type="status" value="NOT_ANNOTATED_CDS"/>
    <property type="molecule type" value="Genomic_DNA"/>
</dbReference>
<evidence type="ECO:0000256" key="1">
    <source>
        <dbReference type="SAM" id="MobiDB-lite"/>
    </source>
</evidence>
<dbReference type="EnsemblProtists" id="PYU1_T011637">
    <property type="protein sequence ID" value="PYU1_T011637"/>
    <property type="gene ID" value="PYU1_G011611"/>
</dbReference>
<feature type="region of interest" description="Disordered" evidence="1">
    <location>
        <begin position="1"/>
        <end position="21"/>
    </location>
</feature>
<dbReference type="HOGENOM" id="CLU_2297301_0_0_1"/>
<dbReference type="Proteomes" id="UP000019132">
    <property type="component" value="Unassembled WGS sequence"/>
</dbReference>
<evidence type="ECO:0000313" key="2">
    <source>
        <dbReference type="EnsemblProtists" id="PYU1_T011637"/>
    </source>
</evidence>